<dbReference type="Proteomes" id="UP000094296">
    <property type="component" value="Unassembled WGS sequence"/>
</dbReference>
<evidence type="ECO:0008006" key="6">
    <source>
        <dbReference type="Google" id="ProtNLM"/>
    </source>
</evidence>
<dbReference type="PANTHER" id="PTHR44757:SF2">
    <property type="entry name" value="BIOFILM ARCHITECTURE MAINTENANCE PROTEIN MBAA"/>
    <property type="match status" value="1"/>
</dbReference>
<dbReference type="Pfam" id="PF00563">
    <property type="entry name" value="EAL"/>
    <property type="match status" value="1"/>
</dbReference>
<proteinExistence type="predicted"/>
<evidence type="ECO:0000259" key="1">
    <source>
        <dbReference type="PROSITE" id="PS50112"/>
    </source>
</evidence>
<dbReference type="SMART" id="SM00052">
    <property type="entry name" value="EAL"/>
    <property type="match status" value="1"/>
</dbReference>
<dbReference type="CDD" id="cd01948">
    <property type="entry name" value="EAL"/>
    <property type="match status" value="1"/>
</dbReference>
<feature type="domain" description="GGDEF" evidence="3">
    <location>
        <begin position="291"/>
        <end position="420"/>
    </location>
</feature>
<dbReference type="CDD" id="cd00130">
    <property type="entry name" value="PAS"/>
    <property type="match status" value="1"/>
</dbReference>
<dbReference type="InterPro" id="IPR052155">
    <property type="entry name" value="Biofilm_reg_signaling"/>
</dbReference>
<dbReference type="InterPro" id="IPR000160">
    <property type="entry name" value="GGDEF_dom"/>
</dbReference>
<dbReference type="SUPFAM" id="SSF52172">
    <property type="entry name" value="CheY-like"/>
    <property type="match status" value="1"/>
</dbReference>
<keyword evidence="5" id="KW-1185">Reference proteome</keyword>
<evidence type="ECO:0000313" key="5">
    <source>
        <dbReference type="Proteomes" id="UP000094296"/>
    </source>
</evidence>
<evidence type="ECO:0000313" key="4">
    <source>
        <dbReference type="EMBL" id="OEF97669.1"/>
    </source>
</evidence>
<dbReference type="RefSeq" id="WP_069642617.1">
    <property type="nucleotide sequence ID" value="NZ_MIJE01000006.1"/>
</dbReference>
<dbReference type="EMBL" id="MIJE01000006">
    <property type="protein sequence ID" value="OEF97669.1"/>
    <property type="molecule type" value="Genomic_DNA"/>
</dbReference>
<dbReference type="PROSITE" id="PS50883">
    <property type="entry name" value="EAL"/>
    <property type="match status" value="1"/>
</dbReference>
<dbReference type="SMART" id="SM00267">
    <property type="entry name" value="GGDEF"/>
    <property type="match status" value="1"/>
</dbReference>
<comment type="caution">
    <text evidence="4">The sequence shown here is derived from an EMBL/GenBank/DDBJ whole genome shotgun (WGS) entry which is preliminary data.</text>
</comment>
<dbReference type="InterPro" id="IPR011006">
    <property type="entry name" value="CheY-like_superfamily"/>
</dbReference>
<dbReference type="Pfam" id="PF13426">
    <property type="entry name" value="PAS_9"/>
    <property type="match status" value="1"/>
</dbReference>
<organism evidence="4 5">
    <name type="scientific">Desulfuribacillus alkaliarsenatis</name>
    <dbReference type="NCBI Taxonomy" id="766136"/>
    <lineage>
        <taxon>Bacteria</taxon>
        <taxon>Bacillati</taxon>
        <taxon>Bacillota</taxon>
        <taxon>Desulfuribacillia</taxon>
        <taxon>Desulfuribacillales</taxon>
        <taxon>Desulfuribacillaceae</taxon>
        <taxon>Desulfuribacillus</taxon>
    </lineage>
</organism>
<dbReference type="PROSITE" id="PS50887">
    <property type="entry name" value="GGDEF"/>
    <property type="match status" value="1"/>
</dbReference>
<dbReference type="InterPro" id="IPR035965">
    <property type="entry name" value="PAS-like_dom_sf"/>
</dbReference>
<evidence type="ECO:0000259" key="3">
    <source>
        <dbReference type="PROSITE" id="PS50887"/>
    </source>
</evidence>
<evidence type="ECO:0000259" key="2">
    <source>
        <dbReference type="PROSITE" id="PS50883"/>
    </source>
</evidence>
<dbReference type="InterPro" id="IPR001633">
    <property type="entry name" value="EAL_dom"/>
</dbReference>
<dbReference type="PANTHER" id="PTHR44757">
    <property type="entry name" value="DIGUANYLATE CYCLASE DGCP"/>
    <property type="match status" value="1"/>
</dbReference>
<dbReference type="InterPro" id="IPR043128">
    <property type="entry name" value="Rev_trsase/Diguanyl_cyclase"/>
</dbReference>
<dbReference type="PROSITE" id="PS50112">
    <property type="entry name" value="PAS"/>
    <property type="match status" value="1"/>
</dbReference>
<feature type="domain" description="EAL" evidence="2">
    <location>
        <begin position="429"/>
        <end position="683"/>
    </location>
</feature>
<dbReference type="SUPFAM" id="SSF55073">
    <property type="entry name" value="Nucleotide cyclase"/>
    <property type="match status" value="1"/>
</dbReference>
<dbReference type="CDD" id="cd01949">
    <property type="entry name" value="GGDEF"/>
    <property type="match status" value="1"/>
</dbReference>
<protein>
    <recommendedName>
        <fullName evidence="6">Diguanylate cyclase</fullName>
    </recommendedName>
</protein>
<sequence length="692" mass="78869">MRVLLVSSRLGTDVSSQATIEQLLKGASIEIVQCDSLKNAKVLGISHTTDLMIIHQRFLRETDAAKIIASVSEDLPILLVINDIKAVDIMQVYELGCIDYILEPLCREDFLNRVLLSRKRKYKIAIKDSMEYSLAHLRMSFSALFQNTPDAIVHFNIKHEIVDVNPGFLQLYGYAKSEVIGKYINNIIDPNAMLKEYGSYKVLAGESVYYEDTVRYHKNGNPIEVIHRGIPLIINNQVVGGYAIYTDITKRKQAEKKNRYLAYHDPLTGLLNMRSLQKQFTKTLSNLNATQAGAVLFIDIDRFKNVNDSLGHHFGDLLLQEIADRLKSILSDKPIYRPGGDEFIVILDDATGVSDISQQIVEEIAKPFIIVDRELTITTSIGISRYPQDGTDINTLFSNADTAMYRAKDRGKNQYCYYSEDMNARMLEELTLEHELRKAMENNEFELYYQPQYDFVTECIIGNEALIRWHNPFRGTVAPDVFIPIAEETGLILQIGEWVIREACHQNKQWQNQGLAPRPVAVNVSPLQFLQNDFVPKIEKILRETGLEPKYLDLEITESIAMTDINEAVKKVKRLRDLGIQVSIDDFGTGYSSLSNFRDLPINKLKIDRSFISRIHEDSKDAEIVDTIIVMAQKLGLEIIAEGVETKEHMQYLKERNCKIAQGYLFSKPVKALDIEQMLKNNHLLIKGYCTK</sequence>
<accession>A0A1E5G3K7</accession>
<dbReference type="STRING" id="766136.BHF68_14295"/>
<dbReference type="InterPro" id="IPR000014">
    <property type="entry name" value="PAS"/>
</dbReference>
<dbReference type="Gene3D" id="3.30.70.270">
    <property type="match status" value="1"/>
</dbReference>
<dbReference type="FunFam" id="3.20.20.450:FF:000001">
    <property type="entry name" value="Cyclic di-GMP phosphodiesterase yahA"/>
    <property type="match status" value="1"/>
</dbReference>
<dbReference type="Gene3D" id="3.20.20.450">
    <property type="entry name" value="EAL domain"/>
    <property type="match status" value="1"/>
</dbReference>
<reference evidence="4 5" key="1">
    <citation type="submission" date="2016-09" db="EMBL/GenBank/DDBJ databases">
        <title>Draft genome sequence for the type strain of Desulfuribacillus alkaliarsenatis AHT28, an obligately anaerobic, sulfidogenic bacterium isolated from Russian soda lake sediments.</title>
        <authorList>
            <person name="Abin C.A."/>
            <person name="Hollibaugh J.T."/>
        </authorList>
    </citation>
    <scope>NUCLEOTIDE SEQUENCE [LARGE SCALE GENOMIC DNA]</scope>
    <source>
        <strain evidence="4 5">AHT28</strain>
    </source>
</reference>
<dbReference type="InterPro" id="IPR035919">
    <property type="entry name" value="EAL_sf"/>
</dbReference>
<name>A0A1E5G3K7_9FIRM</name>
<gene>
    <name evidence="4" type="ORF">BHF68_14295</name>
</gene>
<dbReference type="InterPro" id="IPR029787">
    <property type="entry name" value="Nucleotide_cyclase"/>
</dbReference>
<dbReference type="NCBIfam" id="TIGR00229">
    <property type="entry name" value="sensory_box"/>
    <property type="match status" value="1"/>
</dbReference>
<dbReference type="NCBIfam" id="TIGR00254">
    <property type="entry name" value="GGDEF"/>
    <property type="match status" value="1"/>
</dbReference>
<feature type="domain" description="PAS" evidence="1">
    <location>
        <begin position="137"/>
        <end position="191"/>
    </location>
</feature>
<dbReference type="AlphaFoldDB" id="A0A1E5G3K7"/>
<dbReference type="OrthoDB" id="9759607at2"/>
<dbReference type="SUPFAM" id="SSF141868">
    <property type="entry name" value="EAL domain-like"/>
    <property type="match status" value="1"/>
</dbReference>
<dbReference type="SUPFAM" id="SSF55785">
    <property type="entry name" value="PYP-like sensor domain (PAS domain)"/>
    <property type="match status" value="1"/>
</dbReference>
<dbReference type="Gene3D" id="3.30.450.20">
    <property type="entry name" value="PAS domain"/>
    <property type="match status" value="1"/>
</dbReference>
<dbReference type="SMART" id="SM00091">
    <property type="entry name" value="PAS"/>
    <property type="match status" value="1"/>
</dbReference>
<dbReference type="Pfam" id="PF00990">
    <property type="entry name" value="GGDEF"/>
    <property type="match status" value="1"/>
</dbReference>